<organism evidence="10 12">
    <name type="scientific">Kitasatospora herbaricolor</name>
    <dbReference type="NCBI Taxonomy" id="68217"/>
    <lineage>
        <taxon>Bacteria</taxon>
        <taxon>Bacillati</taxon>
        <taxon>Actinomycetota</taxon>
        <taxon>Actinomycetes</taxon>
        <taxon>Kitasatosporales</taxon>
        <taxon>Streptomycetaceae</taxon>
        <taxon>Kitasatospora</taxon>
    </lineage>
</organism>
<evidence type="ECO:0000259" key="9">
    <source>
        <dbReference type="Pfam" id="PF20511"/>
    </source>
</evidence>
<dbReference type="PANTHER" id="PTHR10309">
    <property type="entry name" value="MANNOSE-6-PHOSPHATE ISOMERASE"/>
    <property type="match status" value="1"/>
</dbReference>
<keyword evidence="7 10" id="KW-0413">Isomerase</keyword>
<dbReference type="SUPFAM" id="SSF51182">
    <property type="entry name" value="RmlC-like cupins"/>
    <property type="match status" value="1"/>
</dbReference>
<feature type="region of interest" description="Disordered" evidence="8">
    <location>
        <begin position="401"/>
        <end position="440"/>
    </location>
</feature>
<dbReference type="Gene3D" id="2.60.120.10">
    <property type="entry name" value="Jelly Rolls"/>
    <property type="match status" value="2"/>
</dbReference>
<evidence type="ECO:0000256" key="6">
    <source>
        <dbReference type="ARBA" id="ARBA00022833"/>
    </source>
</evidence>
<reference evidence="10 12" key="1">
    <citation type="submission" date="2022-10" db="EMBL/GenBank/DDBJ databases">
        <title>The complete genomes of actinobacterial strains from the NBC collection.</title>
        <authorList>
            <person name="Joergensen T.S."/>
            <person name="Alvarez Arevalo M."/>
            <person name="Sterndorff E.B."/>
            <person name="Faurdal D."/>
            <person name="Vuksanovic O."/>
            <person name="Mourched A.-S."/>
            <person name="Charusanti P."/>
            <person name="Shaw S."/>
            <person name="Blin K."/>
            <person name="Weber T."/>
        </authorList>
    </citation>
    <scope>NUCLEOTIDE SEQUENCE [LARGE SCALE GENOMIC DNA]</scope>
    <source>
        <strain evidence="10 12">NBC_01247</strain>
    </source>
</reference>
<evidence type="ECO:0000256" key="7">
    <source>
        <dbReference type="ARBA" id="ARBA00023235"/>
    </source>
</evidence>
<dbReference type="InterPro" id="IPR011051">
    <property type="entry name" value="RmlC_Cupin_sf"/>
</dbReference>
<feature type="compositionally biased region" description="Pro residues" evidence="8">
    <location>
        <begin position="409"/>
        <end position="419"/>
    </location>
</feature>
<gene>
    <name evidence="10" type="primary">manA</name>
    <name evidence="10" type="ORF">OG469_00480</name>
    <name evidence="11" type="ORF">OG469_40540</name>
</gene>
<name>A0ABZ1VZV2_9ACTN</name>
<dbReference type="PANTHER" id="PTHR10309:SF0">
    <property type="entry name" value="MANNOSE-6-PHOSPHATE ISOMERASE"/>
    <property type="match status" value="1"/>
</dbReference>
<feature type="domain" description="Phosphomannose isomerase type I catalytic" evidence="9">
    <location>
        <begin position="11"/>
        <end position="155"/>
    </location>
</feature>
<comment type="cofactor">
    <cofactor evidence="2">
        <name>Zn(2+)</name>
        <dbReference type="ChEBI" id="CHEBI:29105"/>
    </cofactor>
</comment>
<dbReference type="RefSeq" id="WP_329492724.1">
    <property type="nucleotide sequence ID" value="NZ_CP108460.1"/>
</dbReference>
<comment type="similarity">
    <text evidence="3">Belongs to the mannose-6-phosphate isomerase type 1 family.</text>
</comment>
<dbReference type="Proteomes" id="UP001432014">
    <property type="component" value="Chromosome"/>
</dbReference>
<evidence type="ECO:0000256" key="4">
    <source>
        <dbReference type="ARBA" id="ARBA00011956"/>
    </source>
</evidence>
<accession>A0ABZ1VZV2</accession>
<sequence length="440" mass="45716">MTEPQPTAGLLSNEIRPYAWGSTTAIAELTGRAPTGRPEAELWMGAHPGAPSLLDRGAGPEPLTDIIARDPGRELGTSTGHRFGGRLPFLLKILAAGHALSVQVHPDNDQARAGYAAEQAAGIPLDAPHRIYKDPHHKPELICALDDFDALCGFREPAATAALLTPLDTPALTPWLDVLRTAAPATALRTVLTQALGSERERGVRAAAELAPALEHAARRGGPGAPTYAAFAAAARDHPGDPGLVAALLLNHVTLRPGQALFLDARVPHAYLRGTGVEIMANSDNVLRCGLTPKHVDVDALTGIVDFRPCAPAFVRPMAGADGELHYPAPAAEFALSRLDVLGSATVDGRGPQILLCLDGTAELTQHPGAPVALGRGDSVFVPGTGAPAQLRGTATLYRATVPGSGLPEEPPCPPPRPAPPHRHRGERGAAAGRSTPPAP</sequence>
<dbReference type="InterPro" id="IPR016305">
    <property type="entry name" value="Mannose-6-P_Isomerase"/>
</dbReference>
<evidence type="ECO:0000256" key="2">
    <source>
        <dbReference type="ARBA" id="ARBA00001947"/>
    </source>
</evidence>
<dbReference type="Gene3D" id="1.10.441.10">
    <property type="entry name" value="Phosphomannose Isomerase, domain 2"/>
    <property type="match status" value="1"/>
</dbReference>
<evidence type="ECO:0000313" key="11">
    <source>
        <dbReference type="EMBL" id="WUS61239.1"/>
    </source>
</evidence>
<dbReference type="InterPro" id="IPR046457">
    <property type="entry name" value="PMI_typeI_cat"/>
</dbReference>
<dbReference type="EMBL" id="CP108482">
    <property type="protein sequence ID" value="WUS54107.1"/>
    <property type="molecule type" value="Genomic_DNA"/>
</dbReference>
<keyword evidence="6" id="KW-0862">Zinc</keyword>
<dbReference type="CDD" id="cd07011">
    <property type="entry name" value="cupin_PMI_type_I_N"/>
    <property type="match status" value="1"/>
</dbReference>
<evidence type="ECO:0000256" key="8">
    <source>
        <dbReference type="SAM" id="MobiDB-lite"/>
    </source>
</evidence>
<dbReference type="EMBL" id="CP108482">
    <property type="protein sequence ID" value="WUS61239.1"/>
    <property type="molecule type" value="Genomic_DNA"/>
</dbReference>
<dbReference type="GO" id="GO:0004476">
    <property type="term" value="F:mannose-6-phosphate isomerase activity"/>
    <property type="evidence" value="ECO:0007669"/>
    <property type="project" value="UniProtKB-EC"/>
</dbReference>
<evidence type="ECO:0000313" key="12">
    <source>
        <dbReference type="Proteomes" id="UP001432014"/>
    </source>
</evidence>
<evidence type="ECO:0000256" key="1">
    <source>
        <dbReference type="ARBA" id="ARBA00000757"/>
    </source>
</evidence>
<dbReference type="PRINTS" id="PR00714">
    <property type="entry name" value="MAN6PISMRASE"/>
</dbReference>
<dbReference type="NCBIfam" id="TIGR00218">
    <property type="entry name" value="manA"/>
    <property type="match status" value="1"/>
</dbReference>
<proteinExistence type="inferred from homology"/>
<protein>
    <recommendedName>
        <fullName evidence="4">mannose-6-phosphate isomerase</fullName>
        <ecNumber evidence="4">5.3.1.8</ecNumber>
    </recommendedName>
</protein>
<keyword evidence="12" id="KW-1185">Reference proteome</keyword>
<evidence type="ECO:0000313" key="10">
    <source>
        <dbReference type="EMBL" id="WUS54107.1"/>
    </source>
</evidence>
<evidence type="ECO:0000256" key="3">
    <source>
        <dbReference type="ARBA" id="ARBA00010772"/>
    </source>
</evidence>
<dbReference type="InterPro" id="IPR001250">
    <property type="entry name" value="Man6P_Isoase-1"/>
</dbReference>
<evidence type="ECO:0000256" key="5">
    <source>
        <dbReference type="ARBA" id="ARBA00022723"/>
    </source>
</evidence>
<dbReference type="PIRSF" id="PIRSF001480">
    <property type="entry name" value="Mannose-6-phosphate_isomerase"/>
    <property type="match status" value="1"/>
</dbReference>
<dbReference type="EC" id="5.3.1.8" evidence="4"/>
<dbReference type="Pfam" id="PF20511">
    <property type="entry name" value="PMI_typeI_cat"/>
    <property type="match status" value="1"/>
</dbReference>
<keyword evidence="5" id="KW-0479">Metal-binding</keyword>
<dbReference type="InterPro" id="IPR014710">
    <property type="entry name" value="RmlC-like_jellyroll"/>
</dbReference>
<comment type="catalytic activity">
    <reaction evidence="1">
        <text>D-mannose 6-phosphate = D-fructose 6-phosphate</text>
        <dbReference type="Rhea" id="RHEA:12356"/>
        <dbReference type="ChEBI" id="CHEBI:58735"/>
        <dbReference type="ChEBI" id="CHEBI:61527"/>
        <dbReference type="EC" id="5.3.1.8"/>
    </reaction>
</comment>